<evidence type="ECO:0000313" key="3">
    <source>
        <dbReference type="Proteomes" id="UP000807353"/>
    </source>
</evidence>
<dbReference type="AlphaFoldDB" id="A0A9P5XPF5"/>
<sequence length="111" mass="12413">MNQSTSKDPTRLGSGVGKSGMTTQFPNELTLTLSTNKPIIAPPWGFLLVCKKWKQVALATPDLWNDILVNYDEGSYGYDSLNAHKRIVAAERTDQKLAHLVHDPSTRILRY</sequence>
<organism evidence="2 3">
    <name type="scientific">Collybia nuda</name>
    <dbReference type="NCBI Taxonomy" id="64659"/>
    <lineage>
        <taxon>Eukaryota</taxon>
        <taxon>Fungi</taxon>
        <taxon>Dikarya</taxon>
        <taxon>Basidiomycota</taxon>
        <taxon>Agaricomycotina</taxon>
        <taxon>Agaricomycetes</taxon>
        <taxon>Agaricomycetidae</taxon>
        <taxon>Agaricales</taxon>
        <taxon>Tricholomatineae</taxon>
        <taxon>Clitocybaceae</taxon>
        <taxon>Collybia</taxon>
    </lineage>
</organism>
<evidence type="ECO:0008006" key="4">
    <source>
        <dbReference type="Google" id="ProtNLM"/>
    </source>
</evidence>
<comment type="caution">
    <text evidence="2">The sequence shown here is derived from an EMBL/GenBank/DDBJ whole genome shotgun (WGS) entry which is preliminary data.</text>
</comment>
<dbReference type="Proteomes" id="UP000807353">
    <property type="component" value="Unassembled WGS sequence"/>
</dbReference>
<dbReference type="OrthoDB" id="2888153at2759"/>
<name>A0A9P5XPF5_9AGAR</name>
<gene>
    <name evidence="2" type="ORF">BDZ94DRAFT_855535</name>
</gene>
<keyword evidence="3" id="KW-1185">Reference proteome</keyword>
<protein>
    <recommendedName>
        <fullName evidence="4">F-box domain-containing protein</fullName>
    </recommendedName>
</protein>
<dbReference type="EMBL" id="MU150831">
    <property type="protein sequence ID" value="KAF9455267.1"/>
    <property type="molecule type" value="Genomic_DNA"/>
</dbReference>
<evidence type="ECO:0000313" key="2">
    <source>
        <dbReference type="EMBL" id="KAF9455267.1"/>
    </source>
</evidence>
<reference evidence="2" key="1">
    <citation type="submission" date="2020-11" db="EMBL/GenBank/DDBJ databases">
        <authorList>
            <consortium name="DOE Joint Genome Institute"/>
            <person name="Ahrendt S."/>
            <person name="Riley R."/>
            <person name="Andreopoulos W."/>
            <person name="Labutti K."/>
            <person name="Pangilinan J."/>
            <person name="Ruiz-Duenas F.J."/>
            <person name="Barrasa J.M."/>
            <person name="Sanchez-Garcia M."/>
            <person name="Camarero S."/>
            <person name="Miyauchi S."/>
            <person name="Serrano A."/>
            <person name="Linde D."/>
            <person name="Babiker R."/>
            <person name="Drula E."/>
            <person name="Ayuso-Fernandez I."/>
            <person name="Pacheco R."/>
            <person name="Padilla G."/>
            <person name="Ferreira P."/>
            <person name="Barriuso J."/>
            <person name="Kellner H."/>
            <person name="Castanera R."/>
            <person name="Alfaro M."/>
            <person name="Ramirez L."/>
            <person name="Pisabarro A.G."/>
            <person name="Kuo A."/>
            <person name="Tritt A."/>
            <person name="Lipzen A."/>
            <person name="He G."/>
            <person name="Yan M."/>
            <person name="Ng V."/>
            <person name="Cullen D."/>
            <person name="Martin F."/>
            <person name="Rosso M.-N."/>
            <person name="Henrissat B."/>
            <person name="Hibbett D."/>
            <person name="Martinez A.T."/>
            <person name="Grigoriev I.V."/>
        </authorList>
    </citation>
    <scope>NUCLEOTIDE SEQUENCE</scope>
    <source>
        <strain evidence="2">CBS 247.69</strain>
    </source>
</reference>
<accession>A0A9P5XPF5</accession>
<evidence type="ECO:0000256" key="1">
    <source>
        <dbReference type="SAM" id="MobiDB-lite"/>
    </source>
</evidence>
<feature type="region of interest" description="Disordered" evidence="1">
    <location>
        <begin position="1"/>
        <end position="22"/>
    </location>
</feature>
<proteinExistence type="predicted"/>